<accession>A0A5P0ZK48</accession>
<proteinExistence type="predicted"/>
<keyword evidence="1" id="KW-0732">Signal</keyword>
<feature type="chain" id="PRO_5038634630" description="WxL domain-containing protein" evidence="1">
    <location>
        <begin position="25"/>
        <end position="259"/>
    </location>
</feature>
<evidence type="ECO:0000256" key="1">
    <source>
        <dbReference type="SAM" id="SignalP"/>
    </source>
</evidence>
<organism evidence="2 3">
    <name type="scientific">Companilactobacillus mishanensis</name>
    <dbReference type="NCBI Taxonomy" id="2486008"/>
    <lineage>
        <taxon>Bacteria</taxon>
        <taxon>Bacillati</taxon>
        <taxon>Bacillota</taxon>
        <taxon>Bacilli</taxon>
        <taxon>Lactobacillales</taxon>
        <taxon>Lactobacillaceae</taxon>
        <taxon>Companilactobacillus</taxon>
    </lineage>
</organism>
<evidence type="ECO:0008006" key="4">
    <source>
        <dbReference type="Google" id="ProtNLM"/>
    </source>
</evidence>
<dbReference type="OrthoDB" id="2283421at2"/>
<dbReference type="RefSeq" id="WP_153383878.1">
    <property type="nucleotide sequence ID" value="NZ_VDFM01000017.1"/>
</dbReference>
<reference evidence="2 3" key="1">
    <citation type="journal article" date="2019" name="Syst. Appl. Microbiol.">
        <title>Polyphasic characterization of two novel Lactobacillus spp. isolated from blown salami packages: Description of Lactobacillus halodurans sp. nov. and Lactobacillus salsicarnum sp. nov.</title>
        <authorList>
            <person name="Schuster J.A."/>
            <person name="Klingl A."/>
            <person name="Vogel R.F."/>
            <person name="Ehrmann M.A."/>
        </authorList>
    </citation>
    <scope>NUCLEOTIDE SEQUENCE [LARGE SCALE GENOMIC DNA]</scope>
    <source>
        <strain evidence="2 3">TMW 1.2118</strain>
    </source>
</reference>
<dbReference type="EMBL" id="VDFM01000017">
    <property type="protein sequence ID" value="MQS53422.1"/>
    <property type="molecule type" value="Genomic_DNA"/>
</dbReference>
<protein>
    <recommendedName>
        <fullName evidence="4">WxL domain-containing protein</fullName>
    </recommendedName>
</protein>
<sequence length="259" mass="27030">MKNTKIAGIAAVTLLAVSPVITNAVSTDCAQASVLGDLFPSPSDTIAHTTALTNTINGLPDQIYSEANPMPATTDFNAIEGLAESGKGVAPVNFSSFFAGINLGMNSDAIKALSDTKVQKLRIYVSGNSLKQSVQNAYDHGNGASFSFTITVKNGDNTIATKTLTYTNNTGKTPAGNETSSTKGLSNVTDLTGHHTVSLAGPSGFVYSLFSLSGKKSNRGLAGETAWYTDKTATDSQGNTYYRVSTDEWVEASGNVSFN</sequence>
<gene>
    <name evidence="2" type="ORF">FHL02_10355</name>
</gene>
<feature type="signal peptide" evidence="1">
    <location>
        <begin position="1"/>
        <end position="24"/>
    </location>
</feature>
<name>A0A5P0ZK48_9LACO</name>
<dbReference type="AlphaFoldDB" id="A0A5P0ZK48"/>
<evidence type="ECO:0000313" key="2">
    <source>
        <dbReference type="EMBL" id="MQS53422.1"/>
    </source>
</evidence>
<evidence type="ECO:0000313" key="3">
    <source>
        <dbReference type="Proteomes" id="UP000380386"/>
    </source>
</evidence>
<comment type="caution">
    <text evidence="2">The sequence shown here is derived from an EMBL/GenBank/DDBJ whole genome shotgun (WGS) entry which is preliminary data.</text>
</comment>
<dbReference type="Proteomes" id="UP000380386">
    <property type="component" value="Unassembled WGS sequence"/>
</dbReference>